<evidence type="ECO:0000313" key="1">
    <source>
        <dbReference type="EMBL" id="KFP07680.1"/>
    </source>
</evidence>
<dbReference type="PANTHER" id="PTHR33395">
    <property type="entry name" value="TRANSCRIPTASE, PUTATIVE-RELATED-RELATED"/>
    <property type="match status" value="1"/>
</dbReference>
<evidence type="ECO:0008006" key="3">
    <source>
        <dbReference type="Google" id="ProtNLM"/>
    </source>
</evidence>
<evidence type="ECO:0000313" key="2">
    <source>
        <dbReference type="Proteomes" id="UP000054308"/>
    </source>
</evidence>
<protein>
    <recommendedName>
        <fullName evidence="3">RNA-directed DNA polymerase from mobile element jockey</fullName>
    </recommendedName>
</protein>
<feature type="non-terminal residue" evidence="1">
    <location>
        <position position="116"/>
    </location>
</feature>
<gene>
    <name evidence="1" type="ORF">N300_03891</name>
</gene>
<proteinExistence type="predicted"/>
<dbReference type="PANTHER" id="PTHR33395:SF22">
    <property type="entry name" value="REVERSE TRANSCRIPTASE DOMAIN-CONTAINING PROTEIN"/>
    <property type="match status" value="1"/>
</dbReference>
<organism evidence="1 2">
    <name type="scientific">Calypte anna</name>
    <name type="common">Anna's hummingbird</name>
    <name type="synonym">Archilochus anna</name>
    <dbReference type="NCBI Taxonomy" id="9244"/>
    <lineage>
        <taxon>Eukaryota</taxon>
        <taxon>Metazoa</taxon>
        <taxon>Chordata</taxon>
        <taxon>Craniata</taxon>
        <taxon>Vertebrata</taxon>
        <taxon>Euteleostomi</taxon>
        <taxon>Archelosauria</taxon>
        <taxon>Archosauria</taxon>
        <taxon>Dinosauria</taxon>
        <taxon>Saurischia</taxon>
        <taxon>Theropoda</taxon>
        <taxon>Coelurosauria</taxon>
        <taxon>Aves</taxon>
        <taxon>Neognathae</taxon>
        <taxon>Neoaves</taxon>
        <taxon>Strisores</taxon>
        <taxon>Apodiformes</taxon>
        <taxon>Trochilidae</taxon>
        <taxon>Calypte</taxon>
    </lineage>
</organism>
<dbReference type="EMBL" id="KL218741">
    <property type="protein sequence ID" value="KFP07680.1"/>
    <property type="molecule type" value="Genomic_DNA"/>
</dbReference>
<accession>A0A091IJX9</accession>
<dbReference type="GO" id="GO:0007508">
    <property type="term" value="P:larval heart development"/>
    <property type="evidence" value="ECO:0007669"/>
    <property type="project" value="TreeGrafter"/>
</dbReference>
<dbReference type="STRING" id="9244.A0A091IJX9"/>
<dbReference type="AlphaFoldDB" id="A0A091IJX9"/>
<sequence>GRDWEKEDPLIVDETQICDNLKNMKVNKSMGPDGIHPQFLKELVDEVAKPLSIISEKSWQSGEAPADWKMGNITLNFKNGKKNDPGNYRPVSLTAVPGNIMEQILLKALIRQADNK</sequence>
<reference evidence="1 2" key="1">
    <citation type="submission" date="2014-04" db="EMBL/GenBank/DDBJ databases">
        <title>Genome evolution of avian class.</title>
        <authorList>
            <person name="Zhang G."/>
            <person name="Li C."/>
        </authorList>
    </citation>
    <scope>NUCLEOTIDE SEQUENCE [LARGE SCALE GENOMIC DNA]</scope>
    <source>
        <strain evidence="1">BGI_N300</strain>
    </source>
</reference>
<dbReference type="GO" id="GO:0031012">
    <property type="term" value="C:extracellular matrix"/>
    <property type="evidence" value="ECO:0007669"/>
    <property type="project" value="TreeGrafter"/>
</dbReference>
<feature type="non-terminal residue" evidence="1">
    <location>
        <position position="1"/>
    </location>
</feature>
<dbReference type="Proteomes" id="UP000054308">
    <property type="component" value="Unassembled WGS sequence"/>
</dbReference>
<keyword evidence="2" id="KW-1185">Reference proteome</keyword>
<name>A0A091IJX9_CALAN</name>
<dbReference type="GO" id="GO:0061343">
    <property type="term" value="P:cell adhesion involved in heart morphogenesis"/>
    <property type="evidence" value="ECO:0007669"/>
    <property type="project" value="TreeGrafter"/>
</dbReference>